<keyword evidence="2" id="KW-1185">Reference proteome</keyword>
<sequence>MKQAACWWLEGEGENMMVASSESPQRGSAGPPLPPAGLRRSVLGSSAADGAGFPGINPGNLNTILDGPSRDGDQGFIAGDLSQVNGRRNEGSHPEDPGCPEDHRRRHNAARARPGCAGEETRRQVPEAEGSAAGERQWPMQGRGGRISPNQALRPPGAGRTIAPRCRPMQG</sequence>
<dbReference type="Proteomes" id="UP000827872">
    <property type="component" value="Linkage Group LG02"/>
</dbReference>
<gene>
    <name evidence="1" type="ORF">K3G42_013176</name>
</gene>
<name>A0ACB8G0G5_9SAUR</name>
<evidence type="ECO:0000313" key="1">
    <source>
        <dbReference type="EMBL" id="KAH8013188.1"/>
    </source>
</evidence>
<comment type="caution">
    <text evidence="1">The sequence shown here is derived from an EMBL/GenBank/DDBJ whole genome shotgun (WGS) entry which is preliminary data.</text>
</comment>
<accession>A0ACB8G0G5</accession>
<protein>
    <submittedName>
        <fullName evidence="1">Uncharacterized protein</fullName>
    </submittedName>
</protein>
<proteinExistence type="predicted"/>
<evidence type="ECO:0000313" key="2">
    <source>
        <dbReference type="Proteomes" id="UP000827872"/>
    </source>
</evidence>
<dbReference type="EMBL" id="CM037615">
    <property type="protein sequence ID" value="KAH8013188.1"/>
    <property type="molecule type" value="Genomic_DNA"/>
</dbReference>
<reference evidence="1" key="1">
    <citation type="submission" date="2021-08" db="EMBL/GenBank/DDBJ databases">
        <title>The first chromosome-level gecko genome reveals the dynamic sex chromosomes of Neotropical dwarf geckos (Sphaerodactylidae: Sphaerodactylus).</title>
        <authorList>
            <person name="Pinto B.J."/>
            <person name="Keating S.E."/>
            <person name="Gamble T."/>
        </authorList>
    </citation>
    <scope>NUCLEOTIDE SEQUENCE</scope>
    <source>
        <strain evidence="1">TG3544</strain>
    </source>
</reference>
<organism evidence="1 2">
    <name type="scientific">Sphaerodactylus townsendi</name>
    <dbReference type="NCBI Taxonomy" id="933632"/>
    <lineage>
        <taxon>Eukaryota</taxon>
        <taxon>Metazoa</taxon>
        <taxon>Chordata</taxon>
        <taxon>Craniata</taxon>
        <taxon>Vertebrata</taxon>
        <taxon>Euteleostomi</taxon>
        <taxon>Lepidosauria</taxon>
        <taxon>Squamata</taxon>
        <taxon>Bifurcata</taxon>
        <taxon>Gekkota</taxon>
        <taxon>Sphaerodactylidae</taxon>
        <taxon>Sphaerodactylus</taxon>
    </lineage>
</organism>